<dbReference type="CDD" id="cd06850">
    <property type="entry name" value="biotinyl_domain"/>
    <property type="match status" value="1"/>
</dbReference>
<comment type="caution">
    <text evidence="3">The sequence shown here is derived from an EMBL/GenBank/DDBJ whole genome shotgun (WGS) entry which is preliminary data.</text>
</comment>
<dbReference type="RefSeq" id="WP_120239008.1">
    <property type="nucleotide sequence ID" value="NZ_CANNEC010000006.1"/>
</dbReference>
<dbReference type="PANTHER" id="PTHR45266">
    <property type="entry name" value="OXALOACETATE DECARBOXYLASE ALPHA CHAIN"/>
    <property type="match status" value="1"/>
</dbReference>
<protein>
    <submittedName>
        <fullName evidence="3">Biotin carboxyl carrier protein</fullName>
    </submittedName>
</protein>
<dbReference type="Gene3D" id="2.40.50.100">
    <property type="match status" value="1"/>
</dbReference>
<organism evidence="3 4">
    <name type="scientific">Marinifilum flexuosum</name>
    <dbReference type="NCBI Taxonomy" id="1117708"/>
    <lineage>
        <taxon>Bacteria</taxon>
        <taxon>Pseudomonadati</taxon>
        <taxon>Bacteroidota</taxon>
        <taxon>Bacteroidia</taxon>
        <taxon>Marinilabiliales</taxon>
        <taxon>Marinifilaceae</taxon>
    </lineage>
</organism>
<dbReference type="InterPro" id="IPR000089">
    <property type="entry name" value="Biotin_lipoyl"/>
</dbReference>
<name>A0A419X923_9BACT</name>
<dbReference type="Pfam" id="PF00364">
    <property type="entry name" value="Biotin_lipoyl"/>
    <property type="match status" value="1"/>
</dbReference>
<proteinExistence type="predicted"/>
<feature type="domain" description="Lipoyl-binding" evidence="2">
    <location>
        <begin position="93"/>
        <end position="169"/>
    </location>
</feature>
<dbReference type="AlphaFoldDB" id="A0A419X923"/>
<dbReference type="PROSITE" id="PS50968">
    <property type="entry name" value="BIOTINYL_LIPOYL"/>
    <property type="match status" value="1"/>
</dbReference>
<dbReference type="EMBL" id="RAPQ01000008">
    <property type="protein sequence ID" value="RKE04212.1"/>
    <property type="molecule type" value="Genomic_DNA"/>
</dbReference>
<dbReference type="InterPro" id="IPR050709">
    <property type="entry name" value="Biotin_Carboxyl_Carrier/Decarb"/>
</dbReference>
<evidence type="ECO:0000259" key="2">
    <source>
        <dbReference type="PROSITE" id="PS50968"/>
    </source>
</evidence>
<reference evidence="3 4" key="1">
    <citation type="submission" date="2018-09" db="EMBL/GenBank/DDBJ databases">
        <title>Genomic Encyclopedia of Archaeal and Bacterial Type Strains, Phase II (KMG-II): from individual species to whole genera.</title>
        <authorList>
            <person name="Goeker M."/>
        </authorList>
    </citation>
    <scope>NUCLEOTIDE SEQUENCE [LARGE SCALE GENOMIC DNA]</scope>
    <source>
        <strain evidence="3 4">DSM 21950</strain>
    </source>
</reference>
<dbReference type="Proteomes" id="UP000284531">
    <property type="component" value="Unassembled WGS sequence"/>
</dbReference>
<dbReference type="SUPFAM" id="SSF51230">
    <property type="entry name" value="Single hybrid motif"/>
    <property type="match status" value="1"/>
</dbReference>
<evidence type="ECO:0000313" key="4">
    <source>
        <dbReference type="Proteomes" id="UP000284531"/>
    </source>
</evidence>
<dbReference type="InterPro" id="IPR011053">
    <property type="entry name" value="Single_hybrid_motif"/>
</dbReference>
<dbReference type="OrthoDB" id="9812676at2"/>
<evidence type="ECO:0000256" key="1">
    <source>
        <dbReference type="ARBA" id="ARBA00023267"/>
    </source>
</evidence>
<sequence>MALEIKLDDRIAKVELLTEDGNHVKIIVDDREYDLDMQQVENGVYSVMYKGRSFNVELIENSSPKKYTVNTFYHSYEAEIIDAETKYLNARNEGDLEAAESTISSPMPGKVVKIPVEIGQDICKGETVIIVSAMKMESEYKAMKDGVIKEIYVDEDDTIDGNQPLIYID</sequence>
<dbReference type="FunFam" id="2.40.50.100:FF:000003">
    <property type="entry name" value="Acetyl-CoA carboxylase biotin carboxyl carrier protein"/>
    <property type="match status" value="1"/>
</dbReference>
<evidence type="ECO:0000313" key="3">
    <source>
        <dbReference type="EMBL" id="RKE04212.1"/>
    </source>
</evidence>
<keyword evidence="4" id="KW-1185">Reference proteome</keyword>
<keyword evidence="1" id="KW-0092">Biotin</keyword>
<gene>
    <name evidence="3" type="ORF">BXY64_1228</name>
</gene>
<dbReference type="PANTHER" id="PTHR45266:SF3">
    <property type="entry name" value="OXALOACETATE DECARBOXYLASE ALPHA CHAIN"/>
    <property type="match status" value="1"/>
</dbReference>
<accession>A0A419X923</accession>